<gene>
    <name evidence="1" type="primary">FAA2_4</name>
    <name evidence="1" type="ORF">FBU59_002316</name>
</gene>
<name>A0ACC1JBQ2_9FUNG</name>
<keyword evidence="2" id="KW-1185">Reference proteome</keyword>
<dbReference type="EC" id="6.2.1.3" evidence="1"/>
<evidence type="ECO:0000313" key="1">
    <source>
        <dbReference type="EMBL" id="KAJ1945410.1"/>
    </source>
</evidence>
<accession>A0ACC1JBQ2</accession>
<sequence>MAKPFIVPGSQEPGFSHIVRHPEFIDGTIPEIPGCAQQTLYGLFQRCVNENPADNLFGTRAFDAETLELGDHYTWLTKKQAAEFVDNYGSGLDHIFAQFTDKKPGEQAPIGVYSCNRAEWHLTEFSTYRGNRYFVSLYDTLGNSSVEYVLNHAEIEILVCSVDKIARLLDLKAQVPSLKVLVSMDSLDGPPKNVIASETSQETIDGLRERAKSLGVELTDIGSLVEQGHTNPTGAHPPTPTDLCSISYTSGTSGHPKGVLSTHGQFMKSANAVRLVISLQRPVTFSLIPLAHCFERLVSYFTLSKFGSIGYYSGKVPNFLEDIQALKPTL</sequence>
<protein>
    <submittedName>
        <fullName evidence="1">Medium-chain fatty acid-CoA ligase faa2</fullName>
        <ecNumber evidence="1">6.2.1.3</ecNumber>
    </submittedName>
</protein>
<keyword evidence="1" id="KW-0436">Ligase</keyword>
<reference evidence="1" key="1">
    <citation type="submission" date="2022-07" db="EMBL/GenBank/DDBJ databases">
        <title>Phylogenomic reconstructions and comparative analyses of Kickxellomycotina fungi.</title>
        <authorList>
            <person name="Reynolds N.K."/>
            <person name="Stajich J.E."/>
            <person name="Barry K."/>
            <person name="Grigoriev I.V."/>
            <person name="Crous P."/>
            <person name="Smith M.E."/>
        </authorList>
    </citation>
    <scope>NUCLEOTIDE SEQUENCE</scope>
    <source>
        <strain evidence="1">NRRL 5244</strain>
    </source>
</reference>
<comment type="caution">
    <text evidence="1">The sequence shown here is derived from an EMBL/GenBank/DDBJ whole genome shotgun (WGS) entry which is preliminary data.</text>
</comment>
<dbReference type="EMBL" id="JANBPW010001244">
    <property type="protein sequence ID" value="KAJ1945410.1"/>
    <property type="molecule type" value="Genomic_DNA"/>
</dbReference>
<evidence type="ECO:0000313" key="2">
    <source>
        <dbReference type="Proteomes" id="UP001150603"/>
    </source>
</evidence>
<proteinExistence type="predicted"/>
<dbReference type="Proteomes" id="UP001150603">
    <property type="component" value="Unassembled WGS sequence"/>
</dbReference>
<feature type="non-terminal residue" evidence="1">
    <location>
        <position position="330"/>
    </location>
</feature>
<organism evidence="1 2">
    <name type="scientific">Linderina macrospora</name>
    <dbReference type="NCBI Taxonomy" id="4868"/>
    <lineage>
        <taxon>Eukaryota</taxon>
        <taxon>Fungi</taxon>
        <taxon>Fungi incertae sedis</taxon>
        <taxon>Zoopagomycota</taxon>
        <taxon>Kickxellomycotina</taxon>
        <taxon>Kickxellomycetes</taxon>
        <taxon>Kickxellales</taxon>
        <taxon>Kickxellaceae</taxon>
        <taxon>Linderina</taxon>
    </lineage>
</organism>